<protein>
    <submittedName>
        <fullName evidence="2">Uncharacterized protein</fullName>
    </submittedName>
</protein>
<reference evidence="2 3" key="1">
    <citation type="submission" date="2018-11" db="EMBL/GenBank/DDBJ databases">
        <authorList>
            <consortium name="Pathogen Informatics"/>
        </authorList>
    </citation>
    <scope>NUCLEOTIDE SEQUENCE [LARGE SCALE GENOMIC DNA]</scope>
</reference>
<dbReference type="AlphaFoldDB" id="A0A3P7Q488"/>
<organism evidence="2 3">
    <name type="scientific">Dibothriocephalus latus</name>
    <name type="common">Fish tapeworm</name>
    <name type="synonym">Diphyllobothrium latum</name>
    <dbReference type="NCBI Taxonomy" id="60516"/>
    <lineage>
        <taxon>Eukaryota</taxon>
        <taxon>Metazoa</taxon>
        <taxon>Spiralia</taxon>
        <taxon>Lophotrochozoa</taxon>
        <taxon>Platyhelminthes</taxon>
        <taxon>Cestoda</taxon>
        <taxon>Eucestoda</taxon>
        <taxon>Diphyllobothriidea</taxon>
        <taxon>Diphyllobothriidae</taxon>
        <taxon>Dibothriocephalus</taxon>
    </lineage>
</organism>
<feature type="compositionally biased region" description="Low complexity" evidence="1">
    <location>
        <begin position="66"/>
        <end position="78"/>
    </location>
</feature>
<feature type="region of interest" description="Disordered" evidence="1">
    <location>
        <begin position="53"/>
        <end position="117"/>
    </location>
</feature>
<accession>A0A3P7Q488</accession>
<sequence length="295" mass="32759">MKIFFTAIIKVLHQQHSTMSGKYRPQRKSAQICLANLRSTYTGVTPIDTEVEEDVASEDSDFKVPASDSTSSSSNASEAEVEDQELDEGLNEEPLSDSSNCGFVNVASPNEPDSRTHYTSEFARALSENVEVSGQKKPKDVVLDAFQSELQCVKHICRNAVHPFTFYPPDIHLSELDSYLSRQQLMFSQDSLEMVNPVHSSYCASIKEPFACVRIPLVRNLMFVGGYVKCLSWSPCFISDAHVQEDQPSFLAVSTFRSPATRPKYSDLTQPGPGVIQIFQCSGLSLCKGYILYAL</sequence>
<dbReference type="OrthoDB" id="6238648at2759"/>
<evidence type="ECO:0000313" key="2">
    <source>
        <dbReference type="EMBL" id="VDN25376.1"/>
    </source>
</evidence>
<dbReference type="EMBL" id="UYRU01075049">
    <property type="protein sequence ID" value="VDN25376.1"/>
    <property type="molecule type" value="Genomic_DNA"/>
</dbReference>
<keyword evidence="3" id="KW-1185">Reference proteome</keyword>
<name>A0A3P7Q488_DIBLA</name>
<evidence type="ECO:0000256" key="1">
    <source>
        <dbReference type="SAM" id="MobiDB-lite"/>
    </source>
</evidence>
<dbReference type="Proteomes" id="UP000281553">
    <property type="component" value="Unassembled WGS sequence"/>
</dbReference>
<feature type="compositionally biased region" description="Acidic residues" evidence="1">
    <location>
        <begin position="79"/>
        <end position="95"/>
    </location>
</feature>
<proteinExistence type="predicted"/>
<gene>
    <name evidence="2" type="ORF">DILT_LOCUS14607</name>
</gene>
<evidence type="ECO:0000313" key="3">
    <source>
        <dbReference type="Proteomes" id="UP000281553"/>
    </source>
</evidence>